<sequence length="357" mass="41648">MKRHPKLILALFLPIQILGIFILSKFPNSVEQWYSLGLYQYLSYLERSVFGLLPFSFGDLIYALFIILLLRWFFLRIKTKFKHIKVWFIDAVATLSVIYFMFQLFWGFNYYREPLHISLGIEDNYTDEQLITLTNILIERSNELQLKLAKNDSTAVAFNYSKDTIYDLAISGYSDLKESYPELKYNAPSVKTSLFSVPLSYMGFNGYLNPLTNESQINSNVLPYKLPTTISHEIGHQLGYAKENEANFIACLNTLNHNDIYMRYSGYTFALRYCLNEIFRRDPAVGVDLLFKVNCGIMANYNEVRNFWLSYENQLEPLFALFYDGYLKANNQPRGMASYSYVVALLVNYYSDEKNLL</sequence>
<dbReference type="RefSeq" id="WP_013188274.1">
    <property type="nucleotide sequence ID" value="NC_014230.1"/>
</dbReference>
<reference evidence="2 3" key="1">
    <citation type="journal article" date="2010" name="J. Bacteriol.">
        <title>The complete genome sequence of Croceibacter atlanticus HTCC2559T.</title>
        <authorList>
            <person name="Oh H.M."/>
            <person name="Kang I."/>
            <person name="Ferriera S."/>
            <person name="Giovannoni S.J."/>
            <person name="Cho J.C."/>
        </authorList>
    </citation>
    <scope>NUCLEOTIDE SEQUENCE [LARGE SCALE GENOMIC DNA]</scope>
    <source>
        <strain evidence="3">ATCC BAA-628 / HTCC2559 / KCTC 12090</strain>
    </source>
</reference>
<dbReference type="EMBL" id="CP002046">
    <property type="protein sequence ID" value="EAP86893.1"/>
    <property type="molecule type" value="Genomic_DNA"/>
</dbReference>
<dbReference type="STRING" id="216432.CA2559_12673"/>
<keyword evidence="1" id="KW-1133">Transmembrane helix</keyword>
<evidence type="ECO:0008006" key="4">
    <source>
        <dbReference type="Google" id="ProtNLM"/>
    </source>
</evidence>
<dbReference type="HOGENOM" id="CLU_052630_0_0_10"/>
<dbReference type="InterPro" id="IPR024294">
    <property type="entry name" value="DUF3810"/>
</dbReference>
<evidence type="ECO:0000313" key="2">
    <source>
        <dbReference type="EMBL" id="EAP86893.1"/>
    </source>
</evidence>
<feature type="transmembrane region" description="Helical" evidence="1">
    <location>
        <begin position="86"/>
        <end position="108"/>
    </location>
</feature>
<evidence type="ECO:0000256" key="1">
    <source>
        <dbReference type="SAM" id="Phobius"/>
    </source>
</evidence>
<dbReference type="Proteomes" id="UP000002297">
    <property type="component" value="Chromosome"/>
</dbReference>
<proteinExistence type="predicted"/>
<keyword evidence="1" id="KW-0812">Transmembrane</keyword>
<dbReference type="GeneID" id="89454248"/>
<keyword evidence="1" id="KW-0472">Membrane</keyword>
<dbReference type="eggNOG" id="ENOG502Z7T3">
    <property type="taxonomic scope" value="Bacteria"/>
</dbReference>
<organism evidence="2 3">
    <name type="scientific">Croceibacter atlanticus (strain ATCC BAA-628 / JCM 21780 / CIP 108009 / IAM 15332 / KCTC 12090 / HTCC2559)</name>
    <dbReference type="NCBI Taxonomy" id="216432"/>
    <lineage>
        <taxon>Bacteria</taxon>
        <taxon>Pseudomonadati</taxon>
        <taxon>Bacteroidota</taxon>
        <taxon>Flavobacteriia</taxon>
        <taxon>Flavobacteriales</taxon>
        <taxon>Flavobacteriaceae</taxon>
        <taxon>Croceibacter</taxon>
    </lineage>
</organism>
<feature type="transmembrane region" description="Helical" evidence="1">
    <location>
        <begin position="48"/>
        <end position="74"/>
    </location>
</feature>
<dbReference type="Pfam" id="PF12725">
    <property type="entry name" value="DUF3810"/>
    <property type="match status" value="1"/>
</dbReference>
<evidence type="ECO:0000313" key="3">
    <source>
        <dbReference type="Proteomes" id="UP000002297"/>
    </source>
</evidence>
<dbReference type="AlphaFoldDB" id="A3UAQ7"/>
<keyword evidence="3" id="KW-1185">Reference proteome</keyword>
<protein>
    <recommendedName>
        <fullName evidence="4">Amino acid permease</fullName>
    </recommendedName>
</protein>
<feature type="transmembrane region" description="Helical" evidence="1">
    <location>
        <begin position="7"/>
        <end position="28"/>
    </location>
</feature>
<dbReference type="KEGG" id="cat:CA2559_12673"/>
<accession>A3UAQ7</accession>
<gene>
    <name evidence="2" type="ordered locus">CA2559_12673</name>
</gene>
<dbReference type="OrthoDB" id="1048788at2"/>
<name>A3UAQ7_CROAH</name>